<dbReference type="Pfam" id="PF24883">
    <property type="entry name" value="NPHP3_N"/>
    <property type="match status" value="1"/>
</dbReference>
<evidence type="ECO:0000259" key="3">
    <source>
        <dbReference type="Pfam" id="PF24883"/>
    </source>
</evidence>
<dbReference type="Gene3D" id="3.40.50.300">
    <property type="entry name" value="P-loop containing nucleotide triphosphate hydrolases"/>
    <property type="match status" value="1"/>
</dbReference>
<evidence type="ECO:0000313" key="4">
    <source>
        <dbReference type="EMBL" id="GJE96930.1"/>
    </source>
</evidence>
<evidence type="ECO:0000313" key="5">
    <source>
        <dbReference type="Proteomes" id="UP000703269"/>
    </source>
</evidence>
<feature type="domain" description="Nephrocystin 3-like N-terminal" evidence="3">
    <location>
        <begin position="254"/>
        <end position="426"/>
    </location>
</feature>
<gene>
    <name evidence="4" type="ORF">PsYK624_131380</name>
</gene>
<dbReference type="PANTHER" id="PTHR10039:SF17">
    <property type="entry name" value="FUNGAL STAND N-TERMINAL GOODBYE DOMAIN-CONTAINING PROTEIN-RELATED"/>
    <property type="match status" value="1"/>
</dbReference>
<dbReference type="InterPro" id="IPR027417">
    <property type="entry name" value="P-loop_NTPase"/>
</dbReference>
<reference evidence="4 5" key="1">
    <citation type="submission" date="2021-08" db="EMBL/GenBank/DDBJ databases">
        <title>Draft Genome Sequence of Phanerochaete sordida strain YK-624.</title>
        <authorList>
            <person name="Mori T."/>
            <person name="Dohra H."/>
            <person name="Suzuki T."/>
            <person name="Kawagishi H."/>
            <person name="Hirai H."/>
        </authorList>
    </citation>
    <scope>NUCLEOTIDE SEQUENCE [LARGE SCALE GENOMIC DNA]</scope>
    <source>
        <strain evidence="4 5">YK-624</strain>
    </source>
</reference>
<accession>A0A9P3GP11</accession>
<dbReference type="OrthoDB" id="3228837at2759"/>
<feature type="coiled-coil region" evidence="2">
    <location>
        <begin position="176"/>
        <end position="203"/>
    </location>
</feature>
<proteinExistence type="predicted"/>
<protein>
    <recommendedName>
        <fullName evidence="3">Nephrocystin 3-like N-terminal domain-containing protein</fullName>
    </recommendedName>
</protein>
<dbReference type="EMBL" id="BPQB01000065">
    <property type="protein sequence ID" value="GJE96930.1"/>
    <property type="molecule type" value="Genomic_DNA"/>
</dbReference>
<name>A0A9P3GP11_9APHY</name>
<comment type="caution">
    <text evidence="4">The sequence shown here is derived from an EMBL/GenBank/DDBJ whole genome shotgun (WGS) entry which is preliminary data.</text>
</comment>
<dbReference type="Proteomes" id="UP000703269">
    <property type="component" value="Unassembled WGS sequence"/>
</dbReference>
<keyword evidence="1" id="KW-0677">Repeat</keyword>
<sequence length="852" mass="94630">MPSNTRRDRIIDSALEVADPALDVLDTVLDIVSVPGLGLIPKALSGVVAQVKLARGNKDVREAFVAKVHVLASAIAGSHEAANHAIEGHGGDQNAIRRAIEHSAEYIEARTILSSSFAKLKDDAATLDTTRGFRASLKRIIHASRDDSTLKGMQDELAGAIERFKLRSHNAIDKGLVEIQRLLQESEERRIAAQHKREQDEKQRRAVEQRQWKEAEDAKVILQLPRADAGYRAVDYLKSGFMDGTRKELFGQIRSWAAGQFPPDSPKRFYALFGRAGMGKSAVAHRLCRHVNDGDFVSGDDGTLVLGASFFFVRDSGDKASALLLPPTVAWQLSGCTSLPVFRTLVADAARSYIAHGTQQQLEYAFRGLLEPLSAATASLASNQRVFLVIDGLDECSDQRLMDEALTHLFTLIRTLPWLYIFTASRPERHIMDAFSSSVATAVVHIQDLGETSDSREDVEIYLLNTVLVTSPYSTLLVDERNLLQRLLDRAGGLFIFARIASDFLRVHRNMAEHALELILLPAEGGPSSSMDLLYLQILHFAFPPESMHLFPHQHAHLIAFLHILLLGQHTQILKPRCLALLGHQLCQTPLIRHRLSPKTAHRQIGLSKENINSIISSLRSVLSINEDSKVVPLHATLGEFLLDPTRCTDPLYQVNEGEGHAGLASACLGVVSSLRAVTDLLACLHDRDQDMSDYGDYALKSLDEHLDNASWTESLDKDLTQFVSSIQLPLMARLIASGRVRSSYVSWQYQGLQKFSQKNNGGISIRSSSKETPAVSVAEEYLKFMAYCLCLIDHVGWQPDEDWPEISEVAGGWYADQIEVGRYRSVVLALKAEIDQDERARGLWYDFSVEW</sequence>
<dbReference type="PANTHER" id="PTHR10039">
    <property type="entry name" value="AMELOGENIN"/>
    <property type="match status" value="1"/>
</dbReference>
<evidence type="ECO:0000256" key="1">
    <source>
        <dbReference type="ARBA" id="ARBA00022737"/>
    </source>
</evidence>
<dbReference type="SUPFAM" id="SSF52540">
    <property type="entry name" value="P-loop containing nucleoside triphosphate hydrolases"/>
    <property type="match status" value="1"/>
</dbReference>
<evidence type="ECO:0000256" key="2">
    <source>
        <dbReference type="SAM" id="Coils"/>
    </source>
</evidence>
<keyword evidence="5" id="KW-1185">Reference proteome</keyword>
<dbReference type="AlphaFoldDB" id="A0A9P3GP11"/>
<dbReference type="InterPro" id="IPR056884">
    <property type="entry name" value="NPHP3-like_N"/>
</dbReference>
<keyword evidence="2" id="KW-0175">Coiled coil</keyword>
<organism evidence="4 5">
    <name type="scientific">Phanerochaete sordida</name>
    <dbReference type="NCBI Taxonomy" id="48140"/>
    <lineage>
        <taxon>Eukaryota</taxon>
        <taxon>Fungi</taxon>
        <taxon>Dikarya</taxon>
        <taxon>Basidiomycota</taxon>
        <taxon>Agaricomycotina</taxon>
        <taxon>Agaricomycetes</taxon>
        <taxon>Polyporales</taxon>
        <taxon>Phanerochaetaceae</taxon>
        <taxon>Phanerochaete</taxon>
    </lineage>
</organism>